<protein>
    <submittedName>
        <fullName evidence="2">Nuclear transport factor 2 family protein</fullName>
    </submittedName>
</protein>
<name>A0A4U6CWJ4_9BACT</name>
<comment type="caution">
    <text evidence="2">The sequence shown here is derived from an EMBL/GenBank/DDBJ whole genome shotgun (WGS) entry which is preliminary data.</text>
</comment>
<keyword evidence="3" id="KW-1185">Reference proteome</keyword>
<dbReference type="Gene3D" id="3.10.450.50">
    <property type="match status" value="1"/>
</dbReference>
<dbReference type="InterPro" id="IPR032710">
    <property type="entry name" value="NTF2-like_dom_sf"/>
</dbReference>
<proteinExistence type="predicted"/>
<dbReference type="InterPro" id="IPR037401">
    <property type="entry name" value="SnoaL-like"/>
</dbReference>
<feature type="domain" description="SnoaL-like" evidence="1">
    <location>
        <begin position="9"/>
        <end position="109"/>
    </location>
</feature>
<sequence length="155" mass="17803">MASNGQLITAFYTSFRNKDYKAMQDCYAENAVFNDEAFKNLNSEEVKAMWEMLCKSGKELSLTFGNVTENETGGTAEWTASYLFSRTGKRVVNNVYAKFVIQNNKIVKHTDTFDFYTWAKQAFGTTGLLLGWTPYFRNKVQTAARENLDNFMKKK</sequence>
<evidence type="ECO:0000313" key="3">
    <source>
        <dbReference type="Proteomes" id="UP000304900"/>
    </source>
</evidence>
<dbReference type="RefSeq" id="WP_137342869.1">
    <property type="nucleotide sequence ID" value="NZ_SZVO01000014.1"/>
</dbReference>
<dbReference type="OrthoDB" id="391735at2"/>
<organism evidence="2 3">
    <name type="scientific">Dyadobacter frigoris</name>
    <dbReference type="NCBI Taxonomy" id="2576211"/>
    <lineage>
        <taxon>Bacteria</taxon>
        <taxon>Pseudomonadati</taxon>
        <taxon>Bacteroidota</taxon>
        <taxon>Cytophagia</taxon>
        <taxon>Cytophagales</taxon>
        <taxon>Spirosomataceae</taxon>
        <taxon>Dyadobacter</taxon>
    </lineage>
</organism>
<reference evidence="2 3" key="1">
    <citation type="submission" date="2019-05" db="EMBL/GenBank/DDBJ databases">
        <title>Dyadobacter AR-3-8 sp. nov., isolated from arctic soil.</title>
        <authorList>
            <person name="Chaudhary D.K."/>
        </authorList>
    </citation>
    <scope>NUCLEOTIDE SEQUENCE [LARGE SCALE GENOMIC DNA]</scope>
    <source>
        <strain evidence="2 3">AR-3-8</strain>
    </source>
</reference>
<accession>A0A4U6CWJ4</accession>
<dbReference type="SUPFAM" id="SSF54427">
    <property type="entry name" value="NTF2-like"/>
    <property type="match status" value="1"/>
</dbReference>
<evidence type="ECO:0000313" key="2">
    <source>
        <dbReference type="EMBL" id="TKT88686.1"/>
    </source>
</evidence>
<dbReference type="AlphaFoldDB" id="A0A4U6CWJ4"/>
<dbReference type="EMBL" id="SZVO01000014">
    <property type="protein sequence ID" value="TKT88686.1"/>
    <property type="molecule type" value="Genomic_DNA"/>
</dbReference>
<dbReference type="Pfam" id="PF12680">
    <property type="entry name" value="SnoaL_2"/>
    <property type="match status" value="1"/>
</dbReference>
<evidence type="ECO:0000259" key="1">
    <source>
        <dbReference type="Pfam" id="PF12680"/>
    </source>
</evidence>
<gene>
    <name evidence="2" type="ORF">FDK13_25610</name>
</gene>
<dbReference type="Proteomes" id="UP000304900">
    <property type="component" value="Unassembled WGS sequence"/>
</dbReference>